<dbReference type="Pfam" id="PF05461">
    <property type="entry name" value="ApoL"/>
    <property type="match status" value="1"/>
</dbReference>
<comment type="similarity">
    <text evidence="1">Belongs to the apolipoprotein L family.</text>
</comment>
<keyword evidence="2" id="KW-0472">Membrane</keyword>
<keyword evidence="2" id="KW-1133">Transmembrane helix</keyword>
<evidence type="ECO:0008006" key="5">
    <source>
        <dbReference type="Google" id="ProtNLM"/>
    </source>
</evidence>
<evidence type="ECO:0000256" key="1">
    <source>
        <dbReference type="ARBA" id="ARBA00010090"/>
    </source>
</evidence>
<feature type="transmembrane region" description="Helical" evidence="2">
    <location>
        <begin position="202"/>
        <end position="227"/>
    </location>
</feature>
<keyword evidence="4" id="KW-1185">Reference proteome</keyword>
<dbReference type="EMBL" id="JANPWB010000005">
    <property type="protein sequence ID" value="KAJ1183523.1"/>
    <property type="molecule type" value="Genomic_DNA"/>
</dbReference>
<dbReference type="InterPro" id="IPR008405">
    <property type="entry name" value="ApoL"/>
</dbReference>
<organism evidence="3 4">
    <name type="scientific">Pleurodeles waltl</name>
    <name type="common">Iberian ribbed newt</name>
    <dbReference type="NCBI Taxonomy" id="8319"/>
    <lineage>
        <taxon>Eukaryota</taxon>
        <taxon>Metazoa</taxon>
        <taxon>Chordata</taxon>
        <taxon>Craniata</taxon>
        <taxon>Vertebrata</taxon>
        <taxon>Euteleostomi</taxon>
        <taxon>Amphibia</taxon>
        <taxon>Batrachia</taxon>
        <taxon>Caudata</taxon>
        <taxon>Salamandroidea</taxon>
        <taxon>Salamandridae</taxon>
        <taxon>Pleurodelinae</taxon>
        <taxon>Pleurodeles</taxon>
    </lineage>
</organism>
<proteinExistence type="inferred from homology"/>
<gene>
    <name evidence="3" type="ORF">NDU88_000341</name>
</gene>
<keyword evidence="2" id="KW-0812">Transmembrane</keyword>
<comment type="caution">
    <text evidence="3">The sequence shown here is derived from an EMBL/GenBank/DDBJ whole genome shotgun (WGS) entry which is preliminary data.</text>
</comment>
<evidence type="ECO:0000313" key="3">
    <source>
        <dbReference type="EMBL" id="KAJ1183523.1"/>
    </source>
</evidence>
<accession>A0AAV7U431</accession>
<evidence type="ECO:0000256" key="2">
    <source>
        <dbReference type="SAM" id="Phobius"/>
    </source>
</evidence>
<dbReference type="Proteomes" id="UP001066276">
    <property type="component" value="Chromosome 3_1"/>
</dbReference>
<dbReference type="GO" id="GO:0042157">
    <property type="term" value="P:lipoprotein metabolic process"/>
    <property type="evidence" value="ECO:0007669"/>
    <property type="project" value="InterPro"/>
</dbReference>
<feature type="transmembrane region" description="Helical" evidence="2">
    <location>
        <begin position="67"/>
        <end position="87"/>
    </location>
</feature>
<name>A0AAV7U431_PLEWA</name>
<reference evidence="3" key="1">
    <citation type="journal article" date="2022" name="bioRxiv">
        <title>Sequencing and chromosome-scale assembly of the giantPleurodeles waltlgenome.</title>
        <authorList>
            <person name="Brown T."/>
            <person name="Elewa A."/>
            <person name="Iarovenko S."/>
            <person name="Subramanian E."/>
            <person name="Araus A.J."/>
            <person name="Petzold A."/>
            <person name="Susuki M."/>
            <person name="Suzuki K.-i.T."/>
            <person name="Hayashi T."/>
            <person name="Toyoda A."/>
            <person name="Oliveira C."/>
            <person name="Osipova E."/>
            <person name="Leigh N.D."/>
            <person name="Simon A."/>
            <person name="Yun M.H."/>
        </authorList>
    </citation>
    <scope>NUCLEOTIDE SEQUENCE</scope>
    <source>
        <strain evidence="3">20211129_DDA</strain>
        <tissue evidence="3">Liver</tissue>
    </source>
</reference>
<dbReference type="GO" id="GO:0008289">
    <property type="term" value="F:lipid binding"/>
    <property type="evidence" value="ECO:0007669"/>
    <property type="project" value="InterPro"/>
</dbReference>
<dbReference type="PANTHER" id="PTHR14096:SF28">
    <property type="entry name" value="APOLIPOPROTEIN L, 1-RELATED"/>
    <property type="match status" value="1"/>
</dbReference>
<dbReference type="GO" id="GO:0005576">
    <property type="term" value="C:extracellular region"/>
    <property type="evidence" value="ECO:0007669"/>
    <property type="project" value="InterPro"/>
</dbReference>
<sequence>MLAAMLRVPLPKKEQKRLVIKERTESLIVNLEQVFVEGRKLRETADTLRGIASDLDNFHHRTTLCNYFGSIAGFTGGLVGLGGLLLAPVTAGASLGAVAVGFGCSAAGGAVSAGASVADAINSKIDKDKVEGLLKGCQTTLEKIKKHVQVANQLAEEIKRLSVAVDIGVAGCVGDLGFGVGQAGLHFTKLVKTLEVLDSGRLFVKIAGLTTVVFSAVFIVLDLLSLINSSKELDKGAPSELASAIRKAESELRAVITELQLSVIEQNVHGLRASLAD</sequence>
<dbReference type="AlphaFoldDB" id="A0AAV7U431"/>
<feature type="transmembrane region" description="Helical" evidence="2">
    <location>
        <begin position="93"/>
        <end position="118"/>
    </location>
</feature>
<protein>
    <recommendedName>
        <fullName evidence="5">Apolipoprotein L3-like</fullName>
    </recommendedName>
</protein>
<dbReference type="GO" id="GO:0016020">
    <property type="term" value="C:membrane"/>
    <property type="evidence" value="ECO:0007669"/>
    <property type="project" value="TreeGrafter"/>
</dbReference>
<dbReference type="GO" id="GO:0006869">
    <property type="term" value="P:lipid transport"/>
    <property type="evidence" value="ECO:0007669"/>
    <property type="project" value="InterPro"/>
</dbReference>
<evidence type="ECO:0000313" key="4">
    <source>
        <dbReference type="Proteomes" id="UP001066276"/>
    </source>
</evidence>
<dbReference type="PANTHER" id="PTHR14096">
    <property type="entry name" value="APOLIPOPROTEIN L"/>
    <property type="match status" value="1"/>
</dbReference>